<organism evidence="6 7">
    <name type="scientific">Candidatus Niyogibacteria bacterium RIFCSPLOWO2_01_FULL_45_48</name>
    <dbReference type="NCBI Taxonomy" id="1801724"/>
    <lineage>
        <taxon>Bacteria</taxon>
        <taxon>Candidatus Niyogiibacteriota</taxon>
    </lineage>
</organism>
<accession>A0A1G2EVI7</accession>
<evidence type="ECO:0000256" key="2">
    <source>
        <dbReference type="ARBA" id="ARBA00023136"/>
    </source>
</evidence>
<dbReference type="GO" id="GO:0005886">
    <property type="term" value="C:plasma membrane"/>
    <property type="evidence" value="ECO:0007669"/>
    <property type="project" value="TreeGrafter"/>
</dbReference>
<dbReference type="Pfam" id="PF00905">
    <property type="entry name" value="Transpeptidase"/>
    <property type="match status" value="1"/>
</dbReference>
<dbReference type="GO" id="GO:0071555">
    <property type="term" value="P:cell wall organization"/>
    <property type="evidence" value="ECO:0007669"/>
    <property type="project" value="TreeGrafter"/>
</dbReference>
<keyword evidence="3" id="KW-0812">Transmembrane</keyword>
<dbReference type="InterPro" id="IPR001460">
    <property type="entry name" value="PCN-bd_Tpept"/>
</dbReference>
<dbReference type="SUPFAM" id="SSF56519">
    <property type="entry name" value="Penicillin binding protein dimerisation domain"/>
    <property type="match status" value="1"/>
</dbReference>
<evidence type="ECO:0008006" key="8">
    <source>
        <dbReference type="Google" id="ProtNLM"/>
    </source>
</evidence>
<dbReference type="Pfam" id="PF03717">
    <property type="entry name" value="PBP_dimer"/>
    <property type="match status" value="1"/>
</dbReference>
<dbReference type="InterPro" id="IPR005311">
    <property type="entry name" value="PBP_dimer"/>
</dbReference>
<evidence type="ECO:0000259" key="5">
    <source>
        <dbReference type="Pfam" id="PF03717"/>
    </source>
</evidence>
<evidence type="ECO:0000256" key="3">
    <source>
        <dbReference type="SAM" id="Phobius"/>
    </source>
</evidence>
<comment type="subcellular location">
    <subcellularLocation>
        <location evidence="1">Membrane</location>
    </subcellularLocation>
</comment>
<dbReference type="EMBL" id="MHMQ01000032">
    <property type="protein sequence ID" value="OGZ29824.1"/>
    <property type="molecule type" value="Genomic_DNA"/>
</dbReference>
<reference evidence="6 7" key="1">
    <citation type="journal article" date="2016" name="Nat. Commun.">
        <title>Thousands of microbial genomes shed light on interconnected biogeochemical processes in an aquifer system.</title>
        <authorList>
            <person name="Anantharaman K."/>
            <person name="Brown C.T."/>
            <person name="Hug L.A."/>
            <person name="Sharon I."/>
            <person name="Castelle C.J."/>
            <person name="Probst A.J."/>
            <person name="Thomas B.C."/>
            <person name="Singh A."/>
            <person name="Wilkins M.J."/>
            <person name="Karaoz U."/>
            <person name="Brodie E.L."/>
            <person name="Williams K.H."/>
            <person name="Hubbard S.S."/>
            <person name="Banfield J.F."/>
        </authorList>
    </citation>
    <scope>NUCLEOTIDE SEQUENCE [LARGE SCALE GENOMIC DNA]</scope>
</reference>
<dbReference type="InterPro" id="IPR036138">
    <property type="entry name" value="PBP_dimer_sf"/>
</dbReference>
<sequence>MRVRLDGRMLVVGIFLSVLGLVIISRLFFLQVASRAYYETLAERQHISSLDASIRRGSIYLSEKDGGLFRVASTKSGYLLYIDPRKIEDAEYIYGKLSELLPTLDEGVFLERAAKINDPYEIISHKLENGLAEKIIDLKLAGVGVSPEEWRFYPARELASSVVGFAGYKEDDIVGRSGIEYSREALLEGEESYLSGRRTLAGTFLDWGKKLFPGVKSSASVVLTIEPQAQFFLEKVLEEAYVKWDAERAGAIVMDPQTGRILAMASRPTFDPNLYGEVKSPDVFINPSVEHIYELGSVFKPLTMAAGIDLGKITPETTYFDNGYLVINNHRIENYDGKGRGEVSMQEVLNQSLNTGAVFVMREIGPKALQEYFEKLGLSQKTGVELPGEVSGNLSNLESGREIESATASFGQGVAVTPLEFLRAISVLANGGKLVKPFVIDRVLVDGSPDIFNEPEIKEGIIKPQTSEEITRMLAQVVDEALLGGTQKNEHYSIAAKTGTAQMSDGHGGYSDDFLHAFFGYAPAYNAKFAVVMFLVRPRGVLYASNTLTEPFMEIIKFLLNYYNIPPDR</sequence>
<dbReference type="InterPro" id="IPR050515">
    <property type="entry name" value="Beta-lactam/transpept"/>
</dbReference>
<gene>
    <name evidence="6" type="ORF">A2931_00835</name>
</gene>
<dbReference type="PANTHER" id="PTHR30627:SF1">
    <property type="entry name" value="PEPTIDOGLYCAN D,D-TRANSPEPTIDASE FTSI"/>
    <property type="match status" value="1"/>
</dbReference>
<feature type="domain" description="Penicillin-binding protein transpeptidase" evidence="4">
    <location>
        <begin position="250"/>
        <end position="552"/>
    </location>
</feature>
<dbReference type="SUPFAM" id="SSF56601">
    <property type="entry name" value="beta-lactamase/transpeptidase-like"/>
    <property type="match status" value="1"/>
</dbReference>
<protein>
    <recommendedName>
        <fullName evidence="8">Penicillin-binding protein transpeptidase domain-containing protein</fullName>
    </recommendedName>
</protein>
<dbReference type="AlphaFoldDB" id="A0A1G2EVI7"/>
<dbReference type="PANTHER" id="PTHR30627">
    <property type="entry name" value="PEPTIDOGLYCAN D,D-TRANSPEPTIDASE"/>
    <property type="match status" value="1"/>
</dbReference>
<feature type="transmembrane region" description="Helical" evidence="3">
    <location>
        <begin position="9"/>
        <end position="29"/>
    </location>
</feature>
<comment type="caution">
    <text evidence="6">The sequence shown here is derived from an EMBL/GenBank/DDBJ whole genome shotgun (WGS) entry which is preliminary data.</text>
</comment>
<dbReference type="Gene3D" id="3.40.710.10">
    <property type="entry name" value="DD-peptidase/beta-lactamase superfamily"/>
    <property type="match status" value="1"/>
</dbReference>
<keyword evidence="3" id="KW-1133">Transmembrane helix</keyword>
<dbReference type="Proteomes" id="UP000177486">
    <property type="component" value="Unassembled WGS sequence"/>
</dbReference>
<evidence type="ECO:0000313" key="6">
    <source>
        <dbReference type="EMBL" id="OGZ29824.1"/>
    </source>
</evidence>
<feature type="domain" description="Penicillin-binding protein dimerisation" evidence="5">
    <location>
        <begin position="56"/>
        <end position="193"/>
    </location>
</feature>
<dbReference type="Gene3D" id="3.90.1310.10">
    <property type="entry name" value="Penicillin-binding protein 2a (Domain 2)"/>
    <property type="match status" value="1"/>
</dbReference>
<evidence type="ECO:0000256" key="1">
    <source>
        <dbReference type="ARBA" id="ARBA00004370"/>
    </source>
</evidence>
<keyword evidence="2 3" id="KW-0472">Membrane</keyword>
<dbReference type="InterPro" id="IPR012338">
    <property type="entry name" value="Beta-lactam/transpept-like"/>
</dbReference>
<dbReference type="GO" id="GO:0008658">
    <property type="term" value="F:penicillin binding"/>
    <property type="evidence" value="ECO:0007669"/>
    <property type="project" value="InterPro"/>
</dbReference>
<name>A0A1G2EVI7_9BACT</name>
<dbReference type="Gene3D" id="3.30.450.330">
    <property type="match status" value="1"/>
</dbReference>
<evidence type="ECO:0000313" key="7">
    <source>
        <dbReference type="Proteomes" id="UP000177486"/>
    </source>
</evidence>
<proteinExistence type="predicted"/>
<evidence type="ECO:0000259" key="4">
    <source>
        <dbReference type="Pfam" id="PF00905"/>
    </source>
</evidence>